<gene>
    <name evidence="1" type="ORF">S01H1_11202</name>
</gene>
<dbReference type="AlphaFoldDB" id="X0S929"/>
<feature type="non-terminal residue" evidence="1">
    <location>
        <position position="1"/>
    </location>
</feature>
<organism evidence="1">
    <name type="scientific">marine sediment metagenome</name>
    <dbReference type="NCBI Taxonomy" id="412755"/>
    <lineage>
        <taxon>unclassified sequences</taxon>
        <taxon>metagenomes</taxon>
        <taxon>ecological metagenomes</taxon>
    </lineage>
</organism>
<protein>
    <submittedName>
        <fullName evidence="1">Uncharacterized protein</fullName>
    </submittedName>
</protein>
<dbReference type="EMBL" id="BARS01005708">
    <property type="protein sequence ID" value="GAF77499.1"/>
    <property type="molecule type" value="Genomic_DNA"/>
</dbReference>
<name>X0S929_9ZZZZ</name>
<proteinExistence type="predicted"/>
<evidence type="ECO:0000313" key="1">
    <source>
        <dbReference type="EMBL" id="GAF77499.1"/>
    </source>
</evidence>
<comment type="caution">
    <text evidence="1">The sequence shown here is derived from an EMBL/GenBank/DDBJ whole genome shotgun (WGS) entry which is preliminary data.</text>
</comment>
<reference evidence="1" key="1">
    <citation type="journal article" date="2014" name="Front. Microbiol.">
        <title>High frequency of phylogenetically diverse reductive dehalogenase-homologous genes in deep subseafloor sedimentary metagenomes.</title>
        <authorList>
            <person name="Kawai M."/>
            <person name="Futagami T."/>
            <person name="Toyoda A."/>
            <person name="Takaki Y."/>
            <person name="Nishi S."/>
            <person name="Hori S."/>
            <person name="Arai W."/>
            <person name="Tsubouchi T."/>
            <person name="Morono Y."/>
            <person name="Uchiyama I."/>
            <person name="Ito T."/>
            <person name="Fujiyama A."/>
            <person name="Inagaki F."/>
            <person name="Takami H."/>
        </authorList>
    </citation>
    <scope>NUCLEOTIDE SEQUENCE</scope>
    <source>
        <strain evidence="1">Expedition CK06-06</strain>
    </source>
</reference>
<sequence length="53" mass="6531">LIFFSDWHDDSRRISCFDKTGNFRYEYLDSELYCYIDYKDGVDGKWIKHDLIK</sequence>
<accession>X0S929</accession>